<dbReference type="CDD" id="cd00183">
    <property type="entry name" value="TFIIS_I"/>
    <property type="match status" value="1"/>
</dbReference>
<feature type="compositionally biased region" description="Polar residues" evidence="5">
    <location>
        <begin position="353"/>
        <end position="365"/>
    </location>
</feature>
<evidence type="ECO:0000256" key="3">
    <source>
        <dbReference type="ARBA" id="ARBA00030125"/>
    </source>
</evidence>
<comment type="subcellular location">
    <subcellularLocation>
        <location evidence="1 4">Nucleus</location>
    </subcellularLocation>
</comment>
<feature type="region of interest" description="Disordered" evidence="5">
    <location>
        <begin position="353"/>
        <end position="375"/>
    </location>
</feature>
<dbReference type="EMBL" id="BGPR01008098">
    <property type="protein sequence ID" value="GBN31560.1"/>
    <property type="molecule type" value="Genomic_DNA"/>
</dbReference>
<dbReference type="InterPro" id="IPR017923">
    <property type="entry name" value="TFIIS_N"/>
</dbReference>
<dbReference type="InterPro" id="IPR003617">
    <property type="entry name" value="TFIIS/CRSP70_N_sub"/>
</dbReference>
<evidence type="ECO:0000313" key="8">
    <source>
        <dbReference type="Proteomes" id="UP000499080"/>
    </source>
</evidence>
<dbReference type="AlphaFoldDB" id="A0A4Y2MYY1"/>
<feature type="compositionally biased region" description="Low complexity" evidence="5">
    <location>
        <begin position="467"/>
        <end position="478"/>
    </location>
</feature>
<evidence type="ECO:0000256" key="4">
    <source>
        <dbReference type="PROSITE-ProRule" id="PRU00649"/>
    </source>
</evidence>
<dbReference type="Pfam" id="PF15693">
    <property type="entry name" value="Med26_C"/>
    <property type="match status" value="1"/>
</dbReference>
<proteinExistence type="predicted"/>
<feature type="region of interest" description="Disordered" evidence="5">
    <location>
        <begin position="456"/>
        <end position="478"/>
    </location>
</feature>
<organism evidence="7 8">
    <name type="scientific">Araneus ventricosus</name>
    <name type="common">Orbweaver spider</name>
    <name type="synonym">Epeira ventricosa</name>
    <dbReference type="NCBI Taxonomy" id="182803"/>
    <lineage>
        <taxon>Eukaryota</taxon>
        <taxon>Metazoa</taxon>
        <taxon>Ecdysozoa</taxon>
        <taxon>Arthropoda</taxon>
        <taxon>Chelicerata</taxon>
        <taxon>Arachnida</taxon>
        <taxon>Araneae</taxon>
        <taxon>Araneomorphae</taxon>
        <taxon>Entelegynae</taxon>
        <taxon>Araneoidea</taxon>
        <taxon>Araneidae</taxon>
        <taxon>Araneus</taxon>
    </lineage>
</organism>
<evidence type="ECO:0000256" key="5">
    <source>
        <dbReference type="SAM" id="MobiDB-lite"/>
    </source>
</evidence>
<dbReference type="PROSITE" id="PS51319">
    <property type="entry name" value="TFIIS_N"/>
    <property type="match status" value="1"/>
</dbReference>
<reference evidence="7 8" key="1">
    <citation type="journal article" date="2019" name="Sci. Rep.">
        <title>Orb-weaving spider Araneus ventricosus genome elucidates the spidroin gene catalogue.</title>
        <authorList>
            <person name="Kono N."/>
            <person name="Nakamura H."/>
            <person name="Ohtoshi R."/>
            <person name="Moran D.A.P."/>
            <person name="Shinohara A."/>
            <person name="Yoshida Y."/>
            <person name="Fujiwara M."/>
            <person name="Mori M."/>
            <person name="Tomita M."/>
            <person name="Arakawa K."/>
        </authorList>
    </citation>
    <scope>NUCLEOTIDE SEQUENCE [LARGE SCALE GENOMIC DNA]</scope>
</reference>
<evidence type="ECO:0000259" key="6">
    <source>
        <dbReference type="PROSITE" id="PS51319"/>
    </source>
</evidence>
<keyword evidence="8" id="KW-1185">Reference proteome</keyword>
<dbReference type="InterPro" id="IPR035441">
    <property type="entry name" value="TFIIS/LEDGF_dom_sf"/>
</dbReference>
<accession>A0A4Y2MYY1</accession>
<evidence type="ECO:0000313" key="7">
    <source>
        <dbReference type="EMBL" id="GBN31560.1"/>
    </source>
</evidence>
<dbReference type="InterPro" id="IPR031416">
    <property type="entry name" value="Med26_C"/>
</dbReference>
<dbReference type="Gene3D" id="1.20.930.10">
    <property type="entry name" value="Conserved domain common to transcription factors TFIIS, elongin A, CRSP70"/>
    <property type="match status" value="1"/>
</dbReference>
<name>A0A4Y2MYY1_ARAVE</name>
<evidence type="ECO:0000256" key="2">
    <source>
        <dbReference type="ARBA" id="ARBA00023242"/>
    </source>
</evidence>
<feature type="region of interest" description="Disordered" evidence="5">
    <location>
        <begin position="522"/>
        <end position="542"/>
    </location>
</feature>
<dbReference type="Pfam" id="PF08711">
    <property type="entry name" value="Med26"/>
    <property type="match status" value="1"/>
</dbReference>
<dbReference type="Proteomes" id="UP000499080">
    <property type="component" value="Unassembled WGS sequence"/>
</dbReference>
<evidence type="ECO:0000256" key="1">
    <source>
        <dbReference type="ARBA" id="ARBA00004123"/>
    </source>
</evidence>
<dbReference type="SMART" id="SM00509">
    <property type="entry name" value="TFS2N"/>
    <property type="match status" value="1"/>
</dbReference>
<gene>
    <name evidence="7" type="primary">MED26</name>
    <name evidence="7" type="ORF">AVEN_100072_1</name>
</gene>
<comment type="caution">
    <text evidence="7">The sequence shown here is derived from an EMBL/GenBank/DDBJ whole genome shotgun (WGS) entry which is preliminary data.</text>
</comment>
<feature type="domain" description="TFIIS N-terminal" evidence="6">
    <location>
        <begin position="7"/>
        <end position="84"/>
    </location>
</feature>
<dbReference type="SUPFAM" id="SSF47676">
    <property type="entry name" value="Conserved domain common to transcription factors TFIIS, elongin A, CRSP70"/>
    <property type="match status" value="1"/>
</dbReference>
<dbReference type="GO" id="GO:0005634">
    <property type="term" value="C:nucleus"/>
    <property type="evidence" value="ECO:0007669"/>
    <property type="project" value="UniProtKB-SubCell"/>
</dbReference>
<dbReference type="OrthoDB" id="550309at2759"/>
<protein>
    <recommendedName>
        <fullName evidence="3">Cofactor required for Sp1 transcriptional activation subunit 7</fullName>
    </recommendedName>
</protein>
<sequence length="591" mass="64304">MQHSSYEIKEKLLQALDNEYNVVDMDAVLEVITALEKAIITKEALEKTRIGKYINELRKRTKNEQLARRAKELVKSWRKLLPQTSQRVNGEETHNSIVSSPGGMTVLGPGPGPGIGPGPGPGNRTIKAYVSVPGTPRYKTSSPSVMIERSSSPYFSSASNSPLLNSTVFQGSSLPSMPSNYAPIKSGMCPTSRTDANSVNKTLLNTSNQSKNLTSSQNFKPVSPSVLKQDIVTSSGTCILPSRTSLSTSPGLRNNSNSSSPLLNTSVNVCPQNVSPVSAFSVTHSSLDLSKTNAANKRLRKEKALTNCATTTELNASDSKTKIGNGMSDITENNLPSESSAFNSVISCHSNSVDGDKTLLNTPTRNPKRKRSFDNKNELQENRLGDMIASLHSGAKLPKVKTTQQLIADLQAKKGFSTVLSSESLTSVDSLHSSDAEVSRTKSELLKKFLIASQSVRSESNRESPVDESSVSVSDYGSHSVPDVSSVINTNLDVSSSISHPHPDPADEEVNKILSVLPPINPAEINLDDSSPPPRRRTSVTDDDLNRLNDRWEYVNGVYDCNGTWRPWQECTEQKSYMEESFQILPYVNID</sequence>
<keyword evidence="2 4" id="KW-0539">Nucleus</keyword>